<gene>
    <name evidence="1" type="ORF">S03H2_07603</name>
</gene>
<feature type="non-terminal residue" evidence="1">
    <location>
        <position position="1"/>
    </location>
</feature>
<dbReference type="EMBL" id="BARU01003536">
    <property type="protein sequence ID" value="GAH24697.1"/>
    <property type="molecule type" value="Genomic_DNA"/>
</dbReference>
<dbReference type="AlphaFoldDB" id="X1DWQ3"/>
<sequence length="50" mass="5354">DEQPFVLELRGKAPDAELDHTVFVQVTVVSALQRDVYGVASVGLPEGMGL</sequence>
<name>X1DWQ3_9ZZZZ</name>
<comment type="caution">
    <text evidence="1">The sequence shown here is derived from an EMBL/GenBank/DDBJ whole genome shotgun (WGS) entry which is preliminary data.</text>
</comment>
<accession>X1DWQ3</accession>
<proteinExistence type="predicted"/>
<protein>
    <submittedName>
        <fullName evidence="1">Uncharacterized protein</fullName>
    </submittedName>
</protein>
<reference evidence="1" key="1">
    <citation type="journal article" date="2014" name="Front. Microbiol.">
        <title>High frequency of phylogenetically diverse reductive dehalogenase-homologous genes in deep subseafloor sedimentary metagenomes.</title>
        <authorList>
            <person name="Kawai M."/>
            <person name="Futagami T."/>
            <person name="Toyoda A."/>
            <person name="Takaki Y."/>
            <person name="Nishi S."/>
            <person name="Hori S."/>
            <person name="Arai W."/>
            <person name="Tsubouchi T."/>
            <person name="Morono Y."/>
            <person name="Uchiyama I."/>
            <person name="Ito T."/>
            <person name="Fujiyama A."/>
            <person name="Inagaki F."/>
            <person name="Takami H."/>
        </authorList>
    </citation>
    <scope>NUCLEOTIDE SEQUENCE</scope>
    <source>
        <strain evidence="1">Expedition CK06-06</strain>
    </source>
</reference>
<organism evidence="1">
    <name type="scientific">marine sediment metagenome</name>
    <dbReference type="NCBI Taxonomy" id="412755"/>
    <lineage>
        <taxon>unclassified sequences</taxon>
        <taxon>metagenomes</taxon>
        <taxon>ecological metagenomes</taxon>
    </lineage>
</organism>
<evidence type="ECO:0000313" key="1">
    <source>
        <dbReference type="EMBL" id="GAH24697.1"/>
    </source>
</evidence>